<keyword evidence="6 7" id="KW-0472">Membrane</keyword>
<feature type="transmembrane region" description="Helical" evidence="7">
    <location>
        <begin position="81"/>
        <end position="99"/>
    </location>
</feature>
<sequence length="395" mass="41927">MKWEKYAVLLNNHQVRNIILLGLFAKIPVVAIPAALTLLVVVGLDAGFTWAGIINAAWMAGAAIGSPWQGRYMGKYGVRKLLRFIFVIQLIFWSSAAFLPLPLLVVMAFFGGIFCFAAFTIGRMAIAELSEPENRHRAFALDAMTTELAYMSGPPLAVVISASLSPQAAVIACGAIILALIIYYSFANPRMSAQEKKQAPDQRIDWRSLLKSRLSTSLLLTVMATFVIASYEVVGLAALKHFGHITWATGFYIVCGVASLVGGILYGGFDKPPETILICALLALATGMIGFSQNAFAVCVLIIPAALMCSPVFSATANDISRYSAPHQRGLAMGTYGSALTIGNAIGFPLSGVMVDTLGFNVAFFLVGGLALVMTAIAFGINALLISAPASVASE</sequence>
<dbReference type="SUPFAM" id="SSF103473">
    <property type="entry name" value="MFS general substrate transporter"/>
    <property type="match status" value="1"/>
</dbReference>
<dbReference type="InterPro" id="IPR020846">
    <property type="entry name" value="MFS_dom"/>
</dbReference>
<feature type="transmembrane region" description="Helical" evidence="7">
    <location>
        <begin position="245"/>
        <end position="266"/>
    </location>
</feature>
<dbReference type="AlphaFoldDB" id="A0A375A7A2"/>
<dbReference type="PROSITE" id="PS50850">
    <property type="entry name" value="MFS"/>
    <property type="match status" value="1"/>
</dbReference>
<evidence type="ECO:0000256" key="7">
    <source>
        <dbReference type="SAM" id="Phobius"/>
    </source>
</evidence>
<dbReference type="Pfam" id="PF07690">
    <property type="entry name" value="MFS_1"/>
    <property type="match status" value="2"/>
</dbReference>
<dbReference type="PANTHER" id="PTHR23517">
    <property type="entry name" value="RESISTANCE PROTEIN MDTM, PUTATIVE-RELATED-RELATED"/>
    <property type="match status" value="1"/>
</dbReference>
<dbReference type="Gene3D" id="1.20.1250.20">
    <property type="entry name" value="MFS general substrate transporter like domains"/>
    <property type="match status" value="1"/>
</dbReference>
<comment type="subcellular location">
    <subcellularLocation>
        <location evidence="1">Cell membrane</location>
        <topology evidence="1">Multi-pass membrane protein</topology>
    </subcellularLocation>
</comment>
<dbReference type="GO" id="GO:0022857">
    <property type="term" value="F:transmembrane transporter activity"/>
    <property type="evidence" value="ECO:0007669"/>
    <property type="project" value="InterPro"/>
</dbReference>
<keyword evidence="5 7" id="KW-1133">Transmembrane helix</keyword>
<feature type="transmembrane region" description="Helical" evidence="7">
    <location>
        <begin position="295"/>
        <end position="318"/>
    </location>
</feature>
<dbReference type="InterPro" id="IPR050171">
    <property type="entry name" value="MFS_Transporters"/>
</dbReference>
<feature type="transmembrane region" description="Helical" evidence="7">
    <location>
        <begin position="362"/>
        <end position="386"/>
    </location>
</feature>
<evidence type="ECO:0000256" key="2">
    <source>
        <dbReference type="ARBA" id="ARBA00022448"/>
    </source>
</evidence>
<evidence type="ECO:0000256" key="5">
    <source>
        <dbReference type="ARBA" id="ARBA00022989"/>
    </source>
</evidence>
<feature type="transmembrane region" description="Helical" evidence="7">
    <location>
        <begin position="330"/>
        <end position="350"/>
    </location>
</feature>
<evidence type="ECO:0000256" key="1">
    <source>
        <dbReference type="ARBA" id="ARBA00004651"/>
    </source>
</evidence>
<feature type="transmembrane region" description="Helical" evidence="7">
    <location>
        <begin position="168"/>
        <end position="187"/>
    </location>
</feature>
<feature type="transmembrane region" description="Helical" evidence="7">
    <location>
        <begin position="20"/>
        <end position="42"/>
    </location>
</feature>
<feature type="transmembrane region" description="Helical" evidence="7">
    <location>
        <begin position="105"/>
        <end position="126"/>
    </location>
</feature>
<name>A0A375A7A2_9GAMM</name>
<evidence type="ECO:0000256" key="4">
    <source>
        <dbReference type="ARBA" id="ARBA00022692"/>
    </source>
</evidence>
<gene>
    <name evidence="9" type="ORF">DAQ1742_00826</name>
</gene>
<reference evidence="9 10" key="1">
    <citation type="submission" date="2016-09" db="EMBL/GenBank/DDBJ databases">
        <authorList>
            <person name="Reverchon S."/>
            <person name="Nasser W."/>
            <person name="Leonard S."/>
            <person name="Brochier C."/>
            <person name="Duprey A."/>
        </authorList>
    </citation>
    <scope>NUCLEOTIDE SEQUENCE [LARGE SCALE GENOMIC DNA]</scope>
    <source>
        <strain evidence="9 10">174/2</strain>
    </source>
</reference>
<accession>A0A375A7A2</accession>
<protein>
    <submittedName>
        <fullName evidence="9">Major facilitator superfamily MFS_1</fullName>
    </submittedName>
</protein>
<keyword evidence="3" id="KW-1003">Cell membrane</keyword>
<keyword evidence="2" id="KW-0813">Transport</keyword>
<dbReference type="KEGG" id="daq:DAQ1742_00826"/>
<evidence type="ECO:0000313" key="10">
    <source>
        <dbReference type="Proteomes" id="UP000294820"/>
    </source>
</evidence>
<evidence type="ECO:0000259" key="8">
    <source>
        <dbReference type="PROSITE" id="PS50850"/>
    </source>
</evidence>
<dbReference type="InterPro" id="IPR011701">
    <property type="entry name" value="MFS"/>
</dbReference>
<proteinExistence type="predicted"/>
<keyword evidence="10" id="KW-1185">Reference proteome</keyword>
<dbReference type="EMBL" id="LT615367">
    <property type="protein sequence ID" value="SLM61890.1"/>
    <property type="molecule type" value="Genomic_DNA"/>
</dbReference>
<feature type="transmembrane region" description="Helical" evidence="7">
    <location>
        <begin position="138"/>
        <end position="162"/>
    </location>
</feature>
<dbReference type="Proteomes" id="UP000294820">
    <property type="component" value="Chromosome 1"/>
</dbReference>
<dbReference type="GO" id="GO:0005886">
    <property type="term" value="C:plasma membrane"/>
    <property type="evidence" value="ECO:0007669"/>
    <property type="project" value="UniProtKB-SubCell"/>
</dbReference>
<evidence type="ECO:0000256" key="3">
    <source>
        <dbReference type="ARBA" id="ARBA00022475"/>
    </source>
</evidence>
<feature type="domain" description="Major facilitator superfamily (MFS) profile" evidence="8">
    <location>
        <begin position="167"/>
        <end position="395"/>
    </location>
</feature>
<organism evidence="9 10">
    <name type="scientific">Dickeya aquatica</name>
    <dbReference type="NCBI Taxonomy" id="1401087"/>
    <lineage>
        <taxon>Bacteria</taxon>
        <taxon>Pseudomonadati</taxon>
        <taxon>Pseudomonadota</taxon>
        <taxon>Gammaproteobacteria</taxon>
        <taxon>Enterobacterales</taxon>
        <taxon>Pectobacteriaceae</taxon>
        <taxon>Dickeya</taxon>
    </lineage>
</organism>
<keyword evidence="4 7" id="KW-0812">Transmembrane</keyword>
<feature type="transmembrane region" description="Helical" evidence="7">
    <location>
        <begin position="48"/>
        <end position="69"/>
    </location>
</feature>
<evidence type="ECO:0000313" key="9">
    <source>
        <dbReference type="EMBL" id="SLM61890.1"/>
    </source>
</evidence>
<feature type="transmembrane region" description="Helical" evidence="7">
    <location>
        <begin position="217"/>
        <end position="239"/>
    </location>
</feature>
<feature type="transmembrane region" description="Helical" evidence="7">
    <location>
        <begin position="273"/>
        <end position="289"/>
    </location>
</feature>
<evidence type="ECO:0000256" key="6">
    <source>
        <dbReference type="ARBA" id="ARBA00023136"/>
    </source>
</evidence>
<dbReference type="RefSeq" id="WP_035339997.1">
    <property type="nucleotide sequence ID" value="NZ_LT615367.1"/>
</dbReference>
<dbReference type="InterPro" id="IPR036259">
    <property type="entry name" value="MFS_trans_sf"/>
</dbReference>